<feature type="compositionally biased region" description="Basic residues" evidence="1">
    <location>
        <begin position="346"/>
        <end position="356"/>
    </location>
</feature>
<organism evidence="4 5">
    <name type="scientific">Methanosarcina acetivorans (strain ATCC 35395 / DSM 2834 / JCM 12185 / C2A)</name>
    <dbReference type="NCBI Taxonomy" id="188937"/>
    <lineage>
        <taxon>Archaea</taxon>
        <taxon>Methanobacteriati</taxon>
        <taxon>Methanobacteriota</taxon>
        <taxon>Stenosarchaea group</taxon>
        <taxon>Methanomicrobia</taxon>
        <taxon>Methanosarcinales</taxon>
        <taxon>Methanosarcinaceae</taxon>
        <taxon>Methanosarcina</taxon>
    </lineage>
</organism>
<evidence type="ECO:0000313" key="4">
    <source>
        <dbReference type="EMBL" id="AAM06675.1"/>
    </source>
</evidence>
<reference evidence="4 5" key="1">
    <citation type="journal article" date="2002" name="Genome Res.">
        <title>The genome of Methanosarcina acetivorans reveals extensive metabolic and physiological diversity.</title>
        <authorList>
            <person name="Galagan J.E."/>
            <person name="Nusbaum C."/>
            <person name="Roy A."/>
            <person name="Endrizzi M.G."/>
            <person name="Macdonald P."/>
            <person name="FitzHugh W."/>
            <person name="Calvo S."/>
            <person name="Engels R."/>
            <person name="Smirnov S."/>
            <person name="Atnoor D."/>
            <person name="Brown A."/>
            <person name="Allen N."/>
            <person name="Naylor J."/>
            <person name="Stange-Thomann N."/>
            <person name="DeArellano K."/>
            <person name="Johnson R."/>
            <person name="Linton L."/>
            <person name="McEwan P."/>
            <person name="McKernan K."/>
            <person name="Talamas J."/>
            <person name="Tirrell A."/>
            <person name="Ye W."/>
            <person name="Zimmer A."/>
            <person name="Barber R.D."/>
            <person name="Cann I."/>
            <person name="Graham D.E."/>
            <person name="Grahame D.A."/>
            <person name="Guss A."/>
            <person name="Hedderich R."/>
            <person name="Ingram-Smith C."/>
            <person name="Kuettner C.H."/>
            <person name="Krzycki J.A."/>
            <person name="Leigh J.A."/>
            <person name="Li W."/>
            <person name="Liu J."/>
            <person name="Mukhopadhyay B."/>
            <person name="Reeve J.N."/>
            <person name="Smith K."/>
            <person name="Springer T.A."/>
            <person name="Umayam L.A."/>
            <person name="White O."/>
            <person name="White R.H."/>
            <person name="de Macario E.C."/>
            <person name="Ferry J.G."/>
            <person name="Jarrell K.F."/>
            <person name="Jing H."/>
            <person name="Macario A.J.L."/>
            <person name="Paulsen I."/>
            <person name="Pritchett M."/>
            <person name="Sowers K.R."/>
            <person name="Swanson R.V."/>
            <person name="Zinder S.H."/>
            <person name="Lander E."/>
            <person name="Metcalf W.W."/>
            <person name="Birren B."/>
        </authorList>
    </citation>
    <scope>NUCLEOTIDE SEQUENCE [LARGE SCALE GENOMIC DNA]</scope>
    <source>
        <strain evidence="5">ATCC 35395 / DSM 2834 / JCM 12185 / C2A</strain>
    </source>
</reference>
<dbReference type="HOGENOM" id="CLU_838403_0_0_2"/>
<dbReference type="STRING" id="188937.MA_3305"/>
<feature type="transmembrane region" description="Helical" evidence="2">
    <location>
        <begin position="292"/>
        <end position="312"/>
    </location>
</feature>
<evidence type="ECO:0000256" key="2">
    <source>
        <dbReference type="SAM" id="Phobius"/>
    </source>
</evidence>
<dbReference type="Pfam" id="PF16327">
    <property type="entry name" value="CcmF_C"/>
    <property type="match status" value="1"/>
</dbReference>
<proteinExistence type="predicted"/>
<protein>
    <recommendedName>
        <fullName evidence="3">Cytochrome c-type biogenesis protein CcmF C-terminal domain-containing protein</fullName>
    </recommendedName>
</protein>
<feature type="transmembrane region" description="Helical" evidence="2">
    <location>
        <begin position="122"/>
        <end position="140"/>
    </location>
</feature>
<evidence type="ECO:0000313" key="5">
    <source>
        <dbReference type="Proteomes" id="UP000002487"/>
    </source>
</evidence>
<feature type="region of interest" description="Disordered" evidence="1">
    <location>
        <begin position="320"/>
        <end position="356"/>
    </location>
</feature>
<keyword evidence="2" id="KW-1133">Transmembrane helix</keyword>
<keyword evidence="5" id="KW-1185">Reference proteome</keyword>
<dbReference type="KEGG" id="mac:MA_3305"/>
<feature type="domain" description="Cytochrome c-type biogenesis protein CcmF C-terminal" evidence="3">
    <location>
        <begin position="37"/>
        <end position="309"/>
    </location>
</feature>
<feature type="transmembrane region" description="Helical" evidence="2">
    <location>
        <begin position="74"/>
        <end position="92"/>
    </location>
</feature>
<gene>
    <name evidence="4" type="ordered locus">MA_3305</name>
</gene>
<dbReference type="InterPro" id="IPR032523">
    <property type="entry name" value="CcmF_C"/>
</dbReference>
<evidence type="ECO:0000259" key="3">
    <source>
        <dbReference type="Pfam" id="PF16327"/>
    </source>
</evidence>
<dbReference type="InParanoid" id="Q8TKT9"/>
<keyword evidence="2" id="KW-0472">Membrane</keyword>
<evidence type="ECO:0000256" key="1">
    <source>
        <dbReference type="SAM" id="MobiDB-lite"/>
    </source>
</evidence>
<dbReference type="EnsemblBacteria" id="AAM06675">
    <property type="protein sequence ID" value="AAM06675"/>
    <property type="gene ID" value="MA_3305"/>
</dbReference>
<dbReference type="AlphaFoldDB" id="Q8TKT9"/>
<accession>Q8TKT9</accession>
<sequence length="356" mass="39122">MYLFMKFYFLFTFSRFFMKKLSDVLTVRSTIFATVSVLVLLAALITMGLLTPFILRVSTGEEILLDSAYFNLRAALPTLALVMLLTLCLLLGSAGKKEALLALGLGVAGSVLSVVFSPFSSLPVNISFSLLAVALFAVMYRLLSSKEKTLKGTLRRAGSHIIHLGVVLLLVGILFSTNMKLEDSAAVPVGEVGTFQSMGYSIHVTNITSGIEGAPYGNYQGSAYVSTVYFDVYRWGQPFDSGQVRYISDFKWEQSYTETYIHRGLLEELFIAPKSVDTKTQTVELYVRKVPFMTSLWGGFYLMVLGILMLFISDSLAGEKGSPGNGLSGTLDSEREAQVNGIKNDSKKKRVSKKNV</sequence>
<feature type="transmembrane region" description="Helical" evidence="2">
    <location>
        <begin position="161"/>
        <end position="179"/>
    </location>
</feature>
<keyword evidence="2" id="KW-0812">Transmembrane</keyword>
<feature type="transmembrane region" description="Helical" evidence="2">
    <location>
        <begin position="99"/>
        <end position="116"/>
    </location>
</feature>
<feature type="transmembrane region" description="Helical" evidence="2">
    <location>
        <begin position="25"/>
        <end position="54"/>
    </location>
</feature>
<name>Q8TKT9_METAC</name>
<dbReference type="Proteomes" id="UP000002487">
    <property type="component" value="Chromosome"/>
</dbReference>
<dbReference type="EMBL" id="AE010299">
    <property type="protein sequence ID" value="AAM06675.1"/>
    <property type="molecule type" value="Genomic_DNA"/>
</dbReference>